<dbReference type="SUPFAM" id="SSF54791">
    <property type="entry name" value="Eukaryotic type KH-domain (KH-domain type I)"/>
    <property type="match status" value="3"/>
</dbReference>
<evidence type="ECO:0000259" key="4">
    <source>
        <dbReference type="SMART" id="SM00322"/>
    </source>
</evidence>
<dbReference type="OMA" id="SIAKEPH"/>
<feature type="domain" description="K Homology" evidence="4">
    <location>
        <begin position="120"/>
        <end position="193"/>
    </location>
</feature>
<reference evidence="5 6" key="1">
    <citation type="journal article" date="2018" name="Nat. Genet.">
        <title>The Rosa genome provides new insights in the design of modern roses.</title>
        <authorList>
            <person name="Bendahmane M."/>
        </authorList>
    </citation>
    <scope>NUCLEOTIDE SEQUENCE [LARGE SCALE GENOMIC DNA]</scope>
    <source>
        <strain evidence="6">cv. Old Blush</strain>
    </source>
</reference>
<keyword evidence="1" id="KW-0677">Repeat</keyword>
<dbReference type="CDD" id="cd22513">
    <property type="entry name" value="KH-I_BTR1_rpt1"/>
    <property type="match status" value="1"/>
</dbReference>
<evidence type="ECO:0000313" key="5">
    <source>
        <dbReference type="EMBL" id="PRQ56392.1"/>
    </source>
</evidence>
<dbReference type="PANTHER" id="PTHR10288">
    <property type="entry name" value="KH DOMAIN CONTAINING RNA BINDING PROTEIN"/>
    <property type="match status" value="1"/>
</dbReference>
<evidence type="ECO:0000256" key="1">
    <source>
        <dbReference type="ARBA" id="ARBA00022737"/>
    </source>
</evidence>
<feature type="region of interest" description="Disordered" evidence="3">
    <location>
        <begin position="1"/>
        <end position="34"/>
    </location>
</feature>
<organism evidence="5 6">
    <name type="scientific">Rosa chinensis</name>
    <name type="common">China rose</name>
    <dbReference type="NCBI Taxonomy" id="74649"/>
    <lineage>
        <taxon>Eukaryota</taxon>
        <taxon>Viridiplantae</taxon>
        <taxon>Streptophyta</taxon>
        <taxon>Embryophyta</taxon>
        <taxon>Tracheophyta</taxon>
        <taxon>Spermatophyta</taxon>
        <taxon>Magnoliopsida</taxon>
        <taxon>eudicotyledons</taxon>
        <taxon>Gunneridae</taxon>
        <taxon>Pentapetalae</taxon>
        <taxon>rosids</taxon>
        <taxon>fabids</taxon>
        <taxon>Rosales</taxon>
        <taxon>Rosaceae</taxon>
        <taxon>Rosoideae</taxon>
        <taxon>Rosoideae incertae sedis</taxon>
        <taxon>Rosa</taxon>
    </lineage>
</organism>
<evidence type="ECO:0000256" key="2">
    <source>
        <dbReference type="PROSITE-ProRule" id="PRU00117"/>
    </source>
</evidence>
<proteinExistence type="predicted"/>
<protein>
    <submittedName>
        <fullName evidence="5">Putative K domain-containing protein</fullName>
    </submittedName>
</protein>
<dbReference type="SMART" id="SM00322">
    <property type="entry name" value="KH"/>
    <property type="match status" value="3"/>
</dbReference>
<dbReference type="InterPro" id="IPR036612">
    <property type="entry name" value="KH_dom_type_1_sf"/>
</dbReference>
<feature type="domain" description="K Homology" evidence="4">
    <location>
        <begin position="239"/>
        <end position="312"/>
    </location>
</feature>
<dbReference type="Proteomes" id="UP000238479">
    <property type="component" value="Chromosome 1"/>
</dbReference>
<comment type="caution">
    <text evidence="5">The sequence shown here is derived from an EMBL/GenBank/DDBJ whole genome shotgun (WGS) entry which is preliminary data.</text>
</comment>
<accession>A0A2P6SCI6</accession>
<dbReference type="GO" id="GO:0003723">
    <property type="term" value="F:RNA binding"/>
    <property type="evidence" value="ECO:0007669"/>
    <property type="project" value="UniProtKB-UniRule"/>
</dbReference>
<dbReference type="EMBL" id="PDCK01000039">
    <property type="protein sequence ID" value="PRQ56392.1"/>
    <property type="molecule type" value="Genomic_DNA"/>
</dbReference>
<dbReference type="STRING" id="74649.A0A2P6SCI6"/>
<feature type="domain" description="K Homology" evidence="4">
    <location>
        <begin position="34"/>
        <end position="107"/>
    </location>
</feature>
<gene>
    <name evidence="5" type="ORF">RchiOBHm_Chr1g0335271</name>
</gene>
<evidence type="ECO:0000256" key="3">
    <source>
        <dbReference type="SAM" id="MobiDB-lite"/>
    </source>
</evidence>
<dbReference type="CDD" id="cd22437">
    <property type="entry name" value="KH-I_BTR1_rpt2"/>
    <property type="match status" value="1"/>
</dbReference>
<evidence type="ECO:0000313" key="6">
    <source>
        <dbReference type="Proteomes" id="UP000238479"/>
    </source>
</evidence>
<keyword evidence="6" id="KW-1185">Reference proteome</keyword>
<dbReference type="Pfam" id="PF00013">
    <property type="entry name" value="KH_1"/>
    <property type="match status" value="3"/>
</dbReference>
<keyword evidence="2" id="KW-0694">RNA-binding</keyword>
<dbReference type="AlphaFoldDB" id="A0A2P6SCI6"/>
<dbReference type="PROSITE" id="PS50084">
    <property type="entry name" value="KH_TYPE_1"/>
    <property type="match status" value="3"/>
</dbReference>
<dbReference type="InterPro" id="IPR004088">
    <property type="entry name" value="KH_dom_type_1"/>
</dbReference>
<dbReference type="Gramene" id="PRQ56392">
    <property type="protein sequence ID" value="PRQ56392"/>
    <property type="gene ID" value="RchiOBHm_Chr1g0335271"/>
</dbReference>
<dbReference type="Gene3D" id="3.30.1370.10">
    <property type="entry name" value="K Homology domain, type 1"/>
    <property type="match status" value="3"/>
</dbReference>
<sequence>MESTESSYVSSPEAPRRRSSPPPPKSPTSDTMEKPTYVRFLVSNAAAGSVIGKGGATITDFQSQSGARIQLSRNHEFFPGTTDRIIMISGTINEILKAVELVLTKLLNELYSEESDDVEPRTKLRLIVPNSSCGGIIGKQGSTIKSFIEDSQAGIKISPQDNNYFGVNDRLVTLTGTLEEQMRAADLILSKLSEDSHYTQSMNAPFSYPAAYNTVSYAPPNGPSNGAAGKFQNNKEDRSNNSVTIGVADSHIGLVVGRGGRTIMEISQGSGARIKISDRGDFMSGTTDRKVTITGSQRAIQAAETMIMQKVNYASERALD</sequence>
<dbReference type="InterPro" id="IPR004087">
    <property type="entry name" value="KH_dom"/>
</dbReference>
<name>A0A2P6SCI6_ROSCH</name>